<dbReference type="Pfam" id="PF00217">
    <property type="entry name" value="ATP-gua_Ptrans"/>
    <property type="match status" value="1"/>
</dbReference>
<evidence type="ECO:0000256" key="7">
    <source>
        <dbReference type="RuleBase" id="RU000505"/>
    </source>
</evidence>
<dbReference type="GO" id="GO:1990424">
    <property type="term" value="F:protein arginine kinase activity"/>
    <property type="evidence" value="ECO:0007669"/>
    <property type="project" value="UniProtKB-EC"/>
</dbReference>
<feature type="binding site" evidence="5 6">
    <location>
        <position position="115"/>
    </location>
    <ligand>
        <name>ATP</name>
        <dbReference type="ChEBI" id="CHEBI:30616"/>
    </ligand>
</feature>
<dbReference type="RefSeq" id="WP_039255825.1">
    <property type="nucleotide sequence ID" value="NZ_JENJ01000044.1"/>
</dbReference>
<dbReference type="GO" id="GO:0005524">
    <property type="term" value="F:ATP binding"/>
    <property type="evidence" value="ECO:0007669"/>
    <property type="project" value="UniProtKB-UniRule"/>
</dbReference>
<dbReference type="Proteomes" id="UP000030012">
    <property type="component" value="Unassembled WGS sequence"/>
</dbReference>
<protein>
    <recommendedName>
        <fullName evidence="5">Protein-arginine kinase</fullName>
        <ecNumber evidence="5">2.7.14.1</ecNumber>
    </recommendedName>
</protein>
<dbReference type="EC" id="2.7.14.1" evidence="5"/>
<feature type="binding site" evidence="5 6">
    <location>
        <position position="81"/>
    </location>
    <ligand>
        <name>ATP</name>
        <dbReference type="ChEBI" id="CHEBI:30616"/>
    </ligand>
</feature>
<organism evidence="9 10">
    <name type="scientific">Clostridium novyi A str. 4552</name>
    <dbReference type="NCBI Taxonomy" id="1444289"/>
    <lineage>
        <taxon>Bacteria</taxon>
        <taxon>Bacillati</taxon>
        <taxon>Bacillota</taxon>
        <taxon>Clostridia</taxon>
        <taxon>Eubacteriales</taxon>
        <taxon>Clostridiaceae</taxon>
        <taxon>Clostridium</taxon>
    </lineage>
</organism>
<dbReference type="GO" id="GO:0046314">
    <property type="term" value="P:phosphocreatine biosynthetic process"/>
    <property type="evidence" value="ECO:0007669"/>
    <property type="project" value="InterPro"/>
</dbReference>
<dbReference type="EMBL" id="JENJ01000044">
    <property type="protein sequence ID" value="KGM95259.1"/>
    <property type="molecule type" value="Genomic_DNA"/>
</dbReference>
<dbReference type="Gene3D" id="3.30.590.10">
    <property type="entry name" value="Glutamine synthetase/guanido kinase, catalytic domain"/>
    <property type="match status" value="1"/>
</dbReference>
<dbReference type="PANTHER" id="PTHR11547">
    <property type="entry name" value="ARGININE OR CREATINE KINASE"/>
    <property type="match status" value="1"/>
</dbReference>
<evidence type="ECO:0000259" key="8">
    <source>
        <dbReference type="PROSITE" id="PS51510"/>
    </source>
</evidence>
<dbReference type="GO" id="GO:0004111">
    <property type="term" value="F:creatine kinase activity"/>
    <property type="evidence" value="ECO:0007669"/>
    <property type="project" value="InterPro"/>
</dbReference>
<evidence type="ECO:0000256" key="4">
    <source>
        <dbReference type="ARBA" id="ARBA00022840"/>
    </source>
</evidence>
<comment type="catalytic activity">
    <reaction evidence="5">
        <text>L-arginyl-[protein] + ATP = N(omega)-phospho-L-arginyl-[protein] + ADP + H(+)</text>
        <dbReference type="Rhea" id="RHEA:43384"/>
        <dbReference type="Rhea" id="RHEA-COMP:10532"/>
        <dbReference type="Rhea" id="RHEA-COMP:10533"/>
        <dbReference type="ChEBI" id="CHEBI:15378"/>
        <dbReference type="ChEBI" id="CHEBI:29965"/>
        <dbReference type="ChEBI" id="CHEBI:30616"/>
        <dbReference type="ChEBI" id="CHEBI:83226"/>
        <dbReference type="ChEBI" id="CHEBI:456216"/>
        <dbReference type="EC" id="2.7.14.1"/>
    </reaction>
</comment>
<keyword evidence="4 5" id="KW-0067">ATP-binding</keyword>
<evidence type="ECO:0000256" key="6">
    <source>
        <dbReference type="PROSITE-ProRule" id="PRU00843"/>
    </source>
</evidence>
<dbReference type="InterPro" id="IPR000749">
    <property type="entry name" value="ATP-guanido_PTrfase"/>
</dbReference>
<evidence type="ECO:0000256" key="5">
    <source>
        <dbReference type="HAMAP-Rule" id="MF_00602"/>
    </source>
</evidence>
<comment type="function">
    <text evidence="5">Catalyzes the specific phosphorylation of arginine residues in proteins.</text>
</comment>
<feature type="domain" description="Phosphagen kinase C-terminal" evidence="8">
    <location>
        <begin position="14"/>
        <end position="244"/>
    </location>
</feature>
<dbReference type="PANTHER" id="PTHR11547:SF38">
    <property type="entry name" value="ARGININE KINASE 1-RELATED"/>
    <property type="match status" value="1"/>
</dbReference>
<dbReference type="NCBIfam" id="NF002194">
    <property type="entry name" value="PRK01059.1-4"/>
    <property type="match status" value="1"/>
</dbReference>
<dbReference type="GO" id="GO:0005615">
    <property type="term" value="C:extracellular space"/>
    <property type="evidence" value="ECO:0007669"/>
    <property type="project" value="TreeGrafter"/>
</dbReference>
<dbReference type="PROSITE" id="PS00112">
    <property type="entry name" value="PHOSPHAGEN_KINASE"/>
    <property type="match status" value="1"/>
</dbReference>
<reference evidence="9 10" key="1">
    <citation type="submission" date="2014-01" db="EMBL/GenBank/DDBJ databases">
        <title>Plasmidome dynamics in the species complex Clostridium novyi sensu lato converts strains of independent lineages into distinctly different pathogens.</title>
        <authorList>
            <person name="Skarin H."/>
            <person name="Segerman B."/>
        </authorList>
    </citation>
    <scope>NUCLEOTIDE SEQUENCE [LARGE SCALE GENOMIC DNA]</scope>
    <source>
        <strain evidence="9 10">4552</strain>
    </source>
</reference>
<dbReference type="InterPro" id="IPR022415">
    <property type="entry name" value="ATP-guanido_PTrfase_AS"/>
</dbReference>
<dbReference type="InterPro" id="IPR014746">
    <property type="entry name" value="Gln_synth/guanido_kin_cat_dom"/>
</dbReference>
<dbReference type="OrthoDB" id="9791353at2"/>
<evidence type="ECO:0000256" key="2">
    <source>
        <dbReference type="ARBA" id="ARBA00022741"/>
    </source>
</evidence>
<dbReference type="PROSITE" id="PS51510">
    <property type="entry name" value="PHOSPHAGEN_KINASE_C"/>
    <property type="match status" value="1"/>
</dbReference>
<dbReference type="SUPFAM" id="SSF55931">
    <property type="entry name" value="Glutamine synthetase/guanido kinase"/>
    <property type="match status" value="1"/>
</dbReference>
<evidence type="ECO:0000313" key="10">
    <source>
        <dbReference type="Proteomes" id="UP000030012"/>
    </source>
</evidence>
<keyword evidence="2 5" id="KW-0547">Nucleotide-binding</keyword>
<sequence length="344" mass="38812">MENWINVNKASEDIVLSSRIRLARNLKGIPFPNKLTVDSAKGVVDKVENAIFTIPDLKENLKSNHLWENDDATNRMYLERHLISKGLIKHSKASAFIIDKDETTSIMINEEDHLRLQTITSGLNFKEVFKCINNLDDLLEKNLEYAFDEKLGYITACPTNLGTGLRASAMVHLPALTANKDIVKVLNGITQLGMTIRGLYGEGSKAYGNLYQISNQITLGRTEEQIITNLEGIVKQIIEQEKLARERMKTKYKYEVEDKIFRSLGLLKSAKILTAREVLSLLSNIRLGVEEGIINNIDKSILNNLLINTQSASIKKLSGKDLTDMEEKIERANIVKEELKNVEI</sequence>
<dbReference type="HAMAP" id="MF_00602">
    <property type="entry name" value="Prot_Arg_kinase"/>
    <property type="match status" value="1"/>
</dbReference>
<evidence type="ECO:0000256" key="3">
    <source>
        <dbReference type="ARBA" id="ARBA00022777"/>
    </source>
</evidence>
<dbReference type="InterPro" id="IPR022414">
    <property type="entry name" value="ATP-guanido_PTrfase_cat"/>
</dbReference>
<proteinExistence type="inferred from homology"/>
<keyword evidence="3 5" id="KW-0418">Kinase</keyword>
<accession>A0A0A0I1K2</accession>
<gene>
    <name evidence="5" type="primary">mcsB</name>
    <name evidence="9" type="ORF">Z968_09590</name>
</gene>
<comment type="caution">
    <text evidence="9">The sequence shown here is derived from an EMBL/GenBank/DDBJ whole genome shotgun (WGS) entry which is preliminary data.</text>
</comment>
<feature type="binding site" evidence="5 6">
    <location>
        <begin position="17"/>
        <end position="21"/>
    </location>
    <ligand>
        <name>ATP</name>
        <dbReference type="ChEBI" id="CHEBI:30616"/>
    </ligand>
</feature>
<comment type="caution">
    <text evidence="5">Lacks conserved residue(s) required for the propagation of feature annotation.</text>
</comment>
<evidence type="ECO:0000313" key="9">
    <source>
        <dbReference type="EMBL" id="KGM95259.1"/>
    </source>
</evidence>
<evidence type="ECO:0000256" key="1">
    <source>
        <dbReference type="ARBA" id="ARBA00022679"/>
    </source>
</evidence>
<name>A0A0A0I1K2_CLONO</name>
<dbReference type="CDD" id="cd07930">
    <property type="entry name" value="bacterial_phosphagen_kinase"/>
    <property type="match status" value="1"/>
</dbReference>
<keyword evidence="1 5" id="KW-0808">Transferase</keyword>
<feature type="binding site" evidence="5 6">
    <location>
        <begin position="166"/>
        <end position="170"/>
    </location>
    <ligand>
        <name>ATP</name>
        <dbReference type="ChEBI" id="CHEBI:30616"/>
    </ligand>
</feature>
<dbReference type="AlphaFoldDB" id="A0A0A0I1K2"/>
<comment type="similarity">
    <text evidence="5 6 7">Belongs to the ATP:guanido phosphotransferase family.</text>
</comment>
<feature type="binding site" evidence="5 6">
    <location>
        <begin position="197"/>
        <end position="202"/>
    </location>
    <ligand>
        <name>ATP</name>
        <dbReference type="ChEBI" id="CHEBI:30616"/>
    </ligand>
</feature>
<dbReference type="InterPro" id="IPR023660">
    <property type="entry name" value="Arg_Kinase"/>
</dbReference>